<gene>
    <name evidence="2" type="ORF">PGLA_08280</name>
</gene>
<reference evidence="2 3" key="1">
    <citation type="submission" date="2016-03" db="EMBL/GenBank/DDBJ databases">
        <title>Draft genome sequence of Paenibacillus glacialis DSM 22343.</title>
        <authorList>
            <person name="Shin S.-K."/>
            <person name="Yi H."/>
        </authorList>
    </citation>
    <scope>NUCLEOTIDE SEQUENCE [LARGE SCALE GENOMIC DNA]</scope>
    <source>
        <strain evidence="2 3">DSM 22343</strain>
    </source>
</reference>
<feature type="transmembrane region" description="Helical" evidence="1">
    <location>
        <begin position="73"/>
        <end position="94"/>
    </location>
</feature>
<evidence type="ECO:0000256" key="1">
    <source>
        <dbReference type="SAM" id="Phobius"/>
    </source>
</evidence>
<organism evidence="2 3">
    <name type="scientific">Paenibacillus glacialis</name>
    <dbReference type="NCBI Taxonomy" id="494026"/>
    <lineage>
        <taxon>Bacteria</taxon>
        <taxon>Bacillati</taxon>
        <taxon>Bacillota</taxon>
        <taxon>Bacilli</taxon>
        <taxon>Bacillales</taxon>
        <taxon>Paenibacillaceae</taxon>
        <taxon>Paenibacillus</taxon>
    </lineage>
</organism>
<name>A0A168LS53_9BACL</name>
<feature type="transmembrane region" description="Helical" evidence="1">
    <location>
        <begin position="50"/>
        <end position="66"/>
    </location>
</feature>
<evidence type="ECO:0000313" key="2">
    <source>
        <dbReference type="EMBL" id="OAB43768.1"/>
    </source>
</evidence>
<keyword evidence="3" id="KW-1185">Reference proteome</keyword>
<protein>
    <submittedName>
        <fullName evidence="2">Uncharacterized protein</fullName>
    </submittedName>
</protein>
<dbReference type="AlphaFoldDB" id="A0A168LS53"/>
<comment type="caution">
    <text evidence="2">The sequence shown here is derived from an EMBL/GenBank/DDBJ whole genome shotgun (WGS) entry which is preliminary data.</text>
</comment>
<dbReference type="OrthoDB" id="2074929at2"/>
<dbReference type="EMBL" id="LVJH01000010">
    <property type="protein sequence ID" value="OAB43768.1"/>
    <property type="molecule type" value="Genomic_DNA"/>
</dbReference>
<keyword evidence="1" id="KW-0812">Transmembrane</keyword>
<evidence type="ECO:0000313" key="3">
    <source>
        <dbReference type="Proteomes" id="UP000076967"/>
    </source>
</evidence>
<dbReference type="STRING" id="494026.PGLA_08280"/>
<proteinExistence type="predicted"/>
<keyword evidence="1" id="KW-0472">Membrane</keyword>
<keyword evidence="1" id="KW-1133">Transmembrane helix</keyword>
<sequence>MKRPLGVSLICYFYFFGAILLLFTSVFYDANANEIGIAERFGVPNAPEQLVRVLVAGLSLVMVYGYRNLKKWGFWLMILYSILFGMISLSLATTHSQQPYIGNMIWSIIVLIYSIYVKDAFLKQNDQ</sequence>
<feature type="transmembrane region" description="Helical" evidence="1">
    <location>
        <begin position="100"/>
        <end position="117"/>
    </location>
</feature>
<feature type="transmembrane region" description="Helical" evidence="1">
    <location>
        <begin position="12"/>
        <end position="30"/>
    </location>
</feature>
<accession>A0A168LS53</accession>
<dbReference type="Proteomes" id="UP000076967">
    <property type="component" value="Unassembled WGS sequence"/>
</dbReference>